<dbReference type="EMBL" id="JAAOAV010000024">
    <property type="protein sequence ID" value="KAF5610963.1"/>
    <property type="molecule type" value="Genomic_DNA"/>
</dbReference>
<gene>
    <name evidence="3" type="ORF">FSUBG_2768</name>
</gene>
<feature type="compositionally biased region" description="Basic and acidic residues" evidence="2">
    <location>
        <begin position="79"/>
        <end position="89"/>
    </location>
</feature>
<proteinExistence type="predicted"/>
<evidence type="ECO:0000256" key="1">
    <source>
        <dbReference type="SAM" id="Coils"/>
    </source>
</evidence>
<evidence type="ECO:0000313" key="3">
    <source>
        <dbReference type="EMBL" id="KAF5610963.1"/>
    </source>
</evidence>
<evidence type="ECO:0000313" key="4">
    <source>
        <dbReference type="Proteomes" id="UP000547976"/>
    </source>
</evidence>
<accession>A0A8H5QAB3</accession>
<dbReference type="RefSeq" id="XP_036541788.1">
    <property type="nucleotide sequence ID" value="XM_036680576.1"/>
</dbReference>
<feature type="region of interest" description="Disordered" evidence="2">
    <location>
        <begin position="69"/>
        <end position="95"/>
    </location>
</feature>
<protein>
    <submittedName>
        <fullName evidence="3">Uncharacterized protein</fullName>
    </submittedName>
</protein>
<reference evidence="3 4" key="1">
    <citation type="submission" date="2020-05" db="EMBL/GenBank/DDBJ databases">
        <title>Identification and distribution of gene clusters putatively required for synthesis of sphingolipid metabolism inhibitors in phylogenetically diverse species of the filamentous fungus Fusarium.</title>
        <authorList>
            <person name="Kim H.-S."/>
            <person name="Busman M."/>
            <person name="Brown D.W."/>
            <person name="Divon H."/>
            <person name="Uhlig S."/>
            <person name="Proctor R.H."/>
        </authorList>
    </citation>
    <scope>NUCLEOTIDE SEQUENCE [LARGE SCALE GENOMIC DNA]</scope>
    <source>
        <strain evidence="3 4">NRRL 66333</strain>
    </source>
</reference>
<organism evidence="3 4">
    <name type="scientific">Gibberella subglutinans</name>
    <name type="common">Fusarium subglutinans</name>
    <dbReference type="NCBI Taxonomy" id="42677"/>
    <lineage>
        <taxon>Eukaryota</taxon>
        <taxon>Fungi</taxon>
        <taxon>Dikarya</taxon>
        <taxon>Ascomycota</taxon>
        <taxon>Pezizomycotina</taxon>
        <taxon>Sordariomycetes</taxon>
        <taxon>Hypocreomycetidae</taxon>
        <taxon>Hypocreales</taxon>
        <taxon>Nectriaceae</taxon>
        <taxon>Fusarium</taxon>
        <taxon>Fusarium fujikuroi species complex</taxon>
    </lineage>
</organism>
<feature type="non-terminal residue" evidence="3">
    <location>
        <position position="95"/>
    </location>
</feature>
<dbReference type="Proteomes" id="UP000547976">
    <property type="component" value="Unassembled WGS sequence"/>
</dbReference>
<comment type="caution">
    <text evidence="3">The sequence shown here is derived from an EMBL/GenBank/DDBJ whole genome shotgun (WGS) entry which is preliminary data.</text>
</comment>
<keyword evidence="1" id="KW-0175">Coiled coil</keyword>
<name>A0A8H5QAB3_GIBSU</name>
<sequence>GQKRVADGDKDGNATLVSSLQKNLGAAASAAAAARKEAKEAKKKEKEKKKDEKIAALEAKVEQLYEFLLSPGGEDEEKEEGKEAEKQVDDAPMQE</sequence>
<dbReference type="AlphaFoldDB" id="A0A8H5QAB3"/>
<feature type="coiled-coil region" evidence="1">
    <location>
        <begin position="24"/>
        <end position="56"/>
    </location>
</feature>
<keyword evidence="4" id="KW-1185">Reference proteome</keyword>
<dbReference type="GeneID" id="59315294"/>
<evidence type="ECO:0000256" key="2">
    <source>
        <dbReference type="SAM" id="MobiDB-lite"/>
    </source>
</evidence>